<feature type="region of interest" description="Disordered" evidence="2">
    <location>
        <begin position="328"/>
        <end position="373"/>
    </location>
</feature>
<evidence type="ECO:0000313" key="6">
    <source>
        <dbReference type="Proteomes" id="UP001372338"/>
    </source>
</evidence>
<dbReference type="PROSITE" id="PS50966">
    <property type="entry name" value="ZF_SWIM"/>
    <property type="match status" value="1"/>
</dbReference>
<dbReference type="Proteomes" id="UP001372338">
    <property type="component" value="Unassembled WGS sequence"/>
</dbReference>
<dbReference type="AlphaFoldDB" id="A0AAN9EJ96"/>
<sequence length="487" mass="53898">MYYGAYSTTEHEPYQTPSCPSFLRRLSRRISAAATAAAALAAAPTVAPSSSDQTTLLTTVDYSPSALSLLPKTLLRLPFSLRTQTGPKIRESFGQGLISNMAAAIIFAMIGAWTNALKTLPLASQETSAALEFYHAQLKIRLLNEKDSSVYQRADWLVDKLGTKVHSYFWLDEYTGRDDFARYWKNEWMSGLTSWRKALKIPKSDVLMEDECAKVTDQHDRDKSYVVWNPGSMFNTCSCSWAQDGNLCEHILKVISICRKRVFILPSISLLQYHQTLNNMLRCPPFDSLIRDHAMSLAVSETSKLVSAKQDENLPSKRLVITQILSHDGDGHEDVSESPGCAMGDTADRNVDQGSSRNHIPLESAGEDSLPADMDVDPSTICISPPGLYLVAETVSNNEFQENKERALTTIGNEISATKNDDLFDHKIEQVILDKDCKVDVMDVDPPAFASSTTDTLEHCEPHQNGVTTVISCSKNADSHISNIPHS</sequence>
<keyword evidence="3" id="KW-0812">Transmembrane</keyword>
<keyword evidence="3" id="KW-1133">Transmembrane helix</keyword>
<evidence type="ECO:0000256" key="3">
    <source>
        <dbReference type="SAM" id="Phobius"/>
    </source>
</evidence>
<keyword evidence="1" id="KW-0479">Metal-binding</keyword>
<accession>A0AAN9EJ96</accession>
<dbReference type="EMBL" id="JAYWIO010000006">
    <property type="protein sequence ID" value="KAK7255750.1"/>
    <property type="molecule type" value="Genomic_DNA"/>
</dbReference>
<name>A0AAN9EJ96_CROPI</name>
<dbReference type="PANTHER" id="PTHR33977">
    <property type="entry name" value="ZINC ION BINDING PROTEIN"/>
    <property type="match status" value="1"/>
</dbReference>
<keyword evidence="3" id="KW-0472">Membrane</keyword>
<keyword evidence="1" id="KW-0862">Zinc</keyword>
<dbReference type="GO" id="GO:0008270">
    <property type="term" value="F:zinc ion binding"/>
    <property type="evidence" value="ECO:0007669"/>
    <property type="project" value="UniProtKB-KW"/>
</dbReference>
<evidence type="ECO:0000256" key="1">
    <source>
        <dbReference type="PROSITE-ProRule" id="PRU00325"/>
    </source>
</evidence>
<protein>
    <recommendedName>
        <fullName evidence="4">SWIM-type domain-containing protein</fullName>
    </recommendedName>
</protein>
<keyword evidence="6" id="KW-1185">Reference proteome</keyword>
<feature type="domain" description="SWIM-type" evidence="4">
    <location>
        <begin position="225"/>
        <end position="259"/>
    </location>
</feature>
<gene>
    <name evidence="5" type="ORF">RIF29_29169</name>
</gene>
<evidence type="ECO:0000256" key="2">
    <source>
        <dbReference type="SAM" id="MobiDB-lite"/>
    </source>
</evidence>
<keyword evidence="1" id="KW-0863">Zinc-finger</keyword>
<feature type="transmembrane region" description="Helical" evidence="3">
    <location>
        <begin position="97"/>
        <end position="116"/>
    </location>
</feature>
<evidence type="ECO:0000313" key="5">
    <source>
        <dbReference type="EMBL" id="KAK7255750.1"/>
    </source>
</evidence>
<reference evidence="5 6" key="1">
    <citation type="submission" date="2024-01" db="EMBL/GenBank/DDBJ databases">
        <title>The genomes of 5 underutilized Papilionoideae crops provide insights into root nodulation and disease resistanc.</title>
        <authorList>
            <person name="Yuan L."/>
        </authorList>
    </citation>
    <scope>NUCLEOTIDE SEQUENCE [LARGE SCALE GENOMIC DNA]</scope>
    <source>
        <strain evidence="5">ZHUSHIDOU_FW_LH</strain>
        <tissue evidence="5">Leaf</tissue>
    </source>
</reference>
<dbReference type="PANTHER" id="PTHR33977:SF1">
    <property type="entry name" value="ZINC ION BINDING PROTEIN"/>
    <property type="match status" value="1"/>
</dbReference>
<proteinExistence type="predicted"/>
<evidence type="ECO:0000259" key="4">
    <source>
        <dbReference type="PROSITE" id="PS50966"/>
    </source>
</evidence>
<comment type="caution">
    <text evidence="5">The sequence shown here is derived from an EMBL/GenBank/DDBJ whole genome shotgun (WGS) entry which is preliminary data.</text>
</comment>
<organism evidence="5 6">
    <name type="scientific">Crotalaria pallida</name>
    <name type="common">Smooth rattlebox</name>
    <name type="synonym">Crotalaria striata</name>
    <dbReference type="NCBI Taxonomy" id="3830"/>
    <lineage>
        <taxon>Eukaryota</taxon>
        <taxon>Viridiplantae</taxon>
        <taxon>Streptophyta</taxon>
        <taxon>Embryophyta</taxon>
        <taxon>Tracheophyta</taxon>
        <taxon>Spermatophyta</taxon>
        <taxon>Magnoliopsida</taxon>
        <taxon>eudicotyledons</taxon>
        <taxon>Gunneridae</taxon>
        <taxon>Pentapetalae</taxon>
        <taxon>rosids</taxon>
        <taxon>fabids</taxon>
        <taxon>Fabales</taxon>
        <taxon>Fabaceae</taxon>
        <taxon>Papilionoideae</taxon>
        <taxon>50 kb inversion clade</taxon>
        <taxon>genistoids sensu lato</taxon>
        <taxon>core genistoids</taxon>
        <taxon>Crotalarieae</taxon>
        <taxon>Crotalaria</taxon>
    </lineage>
</organism>
<dbReference type="Pfam" id="PF04434">
    <property type="entry name" value="SWIM"/>
    <property type="match status" value="1"/>
</dbReference>
<dbReference type="InterPro" id="IPR007527">
    <property type="entry name" value="Znf_SWIM"/>
</dbReference>